<dbReference type="InterPro" id="IPR017441">
    <property type="entry name" value="Protein_kinase_ATP_BS"/>
</dbReference>
<feature type="compositionally biased region" description="Polar residues" evidence="4">
    <location>
        <begin position="360"/>
        <end position="372"/>
    </location>
</feature>
<keyword evidence="7" id="KW-1185">Reference proteome</keyword>
<feature type="compositionally biased region" description="Polar residues" evidence="4">
    <location>
        <begin position="554"/>
        <end position="571"/>
    </location>
</feature>
<protein>
    <submittedName>
        <fullName evidence="6">Protein kinase</fullName>
    </submittedName>
</protein>
<evidence type="ECO:0000256" key="4">
    <source>
        <dbReference type="SAM" id="MobiDB-lite"/>
    </source>
</evidence>
<dbReference type="GO" id="GO:0016301">
    <property type="term" value="F:kinase activity"/>
    <property type="evidence" value="ECO:0007669"/>
    <property type="project" value="UniProtKB-KW"/>
</dbReference>
<feature type="region of interest" description="Disordered" evidence="4">
    <location>
        <begin position="697"/>
        <end position="727"/>
    </location>
</feature>
<keyword evidence="1 3" id="KW-0547">Nucleotide-binding</keyword>
<gene>
    <name evidence="6" type="ORF">M0813_26660</name>
</gene>
<reference evidence="6" key="1">
    <citation type="submission" date="2022-08" db="EMBL/GenBank/DDBJ databases">
        <title>Novel sulfate-reducing endosymbionts in the free-living metamonad Anaeramoeba.</title>
        <authorList>
            <person name="Jerlstrom-Hultqvist J."/>
            <person name="Cepicka I."/>
            <person name="Gallot-Lavallee L."/>
            <person name="Salas-Leiva D."/>
            <person name="Curtis B.A."/>
            <person name="Zahonova K."/>
            <person name="Pipaliya S."/>
            <person name="Dacks J."/>
            <person name="Roger A.J."/>
        </authorList>
    </citation>
    <scope>NUCLEOTIDE SEQUENCE</scope>
    <source>
        <strain evidence="6">Schooner1</strain>
    </source>
</reference>
<feature type="domain" description="Protein kinase" evidence="5">
    <location>
        <begin position="17"/>
        <end position="270"/>
    </location>
</feature>
<dbReference type="InterPro" id="IPR011009">
    <property type="entry name" value="Kinase-like_dom_sf"/>
</dbReference>
<feature type="region of interest" description="Disordered" evidence="4">
    <location>
        <begin position="433"/>
        <end position="571"/>
    </location>
</feature>
<keyword evidence="6" id="KW-0808">Transferase</keyword>
<sequence>MTNSRTSSNSLQSIGPYYLGSTLGNGSFAKVKLGTHCETNEKVAIKIIKKENISLEPEMMSKVRREIAVQKLIKHPNVLRVYDVYETSEFLYIVLEYISGGELFDYIVKKGSLPRDEARVCFQEIVYAIEYCHSFCIAHRDLKPENLLLDDSNKVKVADFGMARIMKKDNLLETSCGSPHYVSPEVIKGVAYDGQKSDIWSMGVILYALLCGYLPFDDSNYSKLLRKVKLGKFKIPNKLNKLEKELIKGMLTIDPEKRITIQEIKKHPWFCKNFPEKYIPPSPTENFEKKFLKPFDSKKIDKNILRQLIELDCGTKEKIIEALKKKNSNIIKIFYSIFEKQTDKTKNEIVKKRRRRGSLPPNSSYNRPRNLKKITNNIQKERSFSNSFNEKQTNSKFLFEFYDIIKDTESNKNLNVDQYSKFINQVDEICNVNETTDNNKNNNNNNDDDDDDDDKDNNKKNKNQDNENISKLVSDQKKESNNNGSSNNNTDNKINNNNSNSKNNSPIKAKPKTRTSKRRWSFSRTRSKESETNNSNSKKSPKIQIPSSPKQKTGSKLSSSPKISDEQSFNKNKTKITLPIDDKEKKGWFDKFFEKKKKKKLDKKLKKKLIKAKKAICDNLKLTVDVPIDVLDDRMLLLTDKPLLELITQLQISLTILSLDWCYPNLITLIGKSSKFEVKIKIKKNVESNKLKKLLSPNVSKKNNNNNNNNNNNTNQETQKNDEKNVEEELQQKPFRQQLFKDPNKSIIHFIWVEGSPNKFRDEITNLIYLLKL</sequence>
<dbReference type="InterPro" id="IPR008271">
    <property type="entry name" value="Ser/Thr_kinase_AS"/>
</dbReference>
<dbReference type="Proteomes" id="UP001150062">
    <property type="component" value="Unassembled WGS sequence"/>
</dbReference>
<evidence type="ECO:0000256" key="3">
    <source>
        <dbReference type="PROSITE-ProRule" id="PRU10141"/>
    </source>
</evidence>
<evidence type="ECO:0000259" key="5">
    <source>
        <dbReference type="PROSITE" id="PS50011"/>
    </source>
</evidence>
<dbReference type="InterPro" id="IPR000719">
    <property type="entry name" value="Prot_kinase_dom"/>
</dbReference>
<organism evidence="6 7">
    <name type="scientific">Anaeramoeba flamelloides</name>
    <dbReference type="NCBI Taxonomy" id="1746091"/>
    <lineage>
        <taxon>Eukaryota</taxon>
        <taxon>Metamonada</taxon>
        <taxon>Anaeramoebidae</taxon>
        <taxon>Anaeramoeba</taxon>
    </lineage>
</organism>
<dbReference type="PANTHER" id="PTHR24346:SF110">
    <property type="entry name" value="NON-SPECIFIC SERINE_THREONINE PROTEIN KINASE"/>
    <property type="match status" value="1"/>
</dbReference>
<dbReference type="PROSITE" id="PS00108">
    <property type="entry name" value="PROTEIN_KINASE_ST"/>
    <property type="match status" value="1"/>
</dbReference>
<evidence type="ECO:0000256" key="1">
    <source>
        <dbReference type="ARBA" id="ARBA00022741"/>
    </source>
</evidence>
<feature type="compositionally biased region" description="Basic and acidic residues" evidence="4">
    <location>
        <begin position="456"/>
        <end position="465"/>
    </location>
</feature>
<proteinExistence type="predicted"/>
<evidence type="ECO:0000256" key="2">
    <source>
        <dbReference type="ARBA" id="ARBA00022840"/>
    </source>
</evidence>
<dbReference type="Pfam" id="PF00069">
    <property type="entry name" value="Pkinase"/>
    <property type="match status" value="1"/>
</dbReference>
<evidence type="ECO:0000313" key="6">
    <source>
        <dbReference type="EMBL" id="KAJ6237739.1"/>
    </source>
</evidence>
<comment type="caution">
    <text evidence="6">The sequence shown here is derived from an EMBL/GenBank/DDBJ whole genome shotgun (WGS) entry which is preliminary data.</text>
</comment>
<feature type="compositionally biased region" description="Low complexity" evidence="4">
    <location>
        <begin position="481"/>
        <end position="505"/>
    </location>
</feature>
<dbReference type="SMART" id="SM00220">
    <property type="entry name" value="S_TKc"/>
    <property type="match status" value="1"/>
</dbReference>
<dbReference type="Gene3D" id="1.10.510.10">
    <property type="entry name" value="Transferase(Phosphotransferase) domain 1"/>
    <property type="match status" value="1"/>
</dbReference>
<keyword evidence="6" id="KW-0418">Kinase</keyword>
<dbReference type="PROSITE" id="PS50011">
    <property type="entry name" value="PROTEIN_KINASE_DOM"/>
    <property type="match status" value="1"/>
</dbReference>
<evidence type="ECO:0000313" key="7">
    <source>
        <dbReference type="Proteomes" id="UP001150062"/>
    </source>
</evidence>
<accession>A0ABQ8Y0D4</accession>
<feature type="binding site" evidence="3">
    <location>
        <position position="50"/>
    </location>
    <ligand>
        <name>ATP</name>
        <dbReference type="ChEBI" id="CHEBI:30616"/>
    </ligand>
</feature>
<keyword evidence="2 3" id="KW-0067">ATP-binding</keyword>
<dbReference type="SUPFAM" id="SSF56112">
    <property type="entry name" value="Protein kinase-like (PK-like)"/>
    <property type="match status" value="1"/>
</dbReference>
<feature type="region of interest" description="Disordered" evidence="4">
    <location>
        <begin position="346"/>
        <end position="372"/>
    </location>
</feature>
<feature type="compositionally biased region" description="Acidic residues" evidence="4">
    <location>
        <begin position="446"/>
        <end position="455"/>
    </location>
</feature>
<dbReference type="PROSITE" id="PS00107">
    <property type="entry name" value="PROTEIN_KINASE_ATP"/>
    <property type="match status" value="1"/>
</dbReference>
<feature type="compositionally biased region" description="Basic residues" evidence="4">
    <location>
        <begin position="509"/>
        <end position="521"/>
    </location>
</feature>
<feature type="compositionally biased region" description="Low complexity" evidence="4">
    <location>
        <begin position="532"/>
        <end position="552"/>
    </location>
</feature>
<dbReference type="EMBL" id="JAOAOG010000238">
    <property type="protein sequence ID" value="KAJ6237739.1"/>
    <property type="molecule type" value="Genomic_DNA"/>
</dbReference>
<name>A0ABQ8Y0D4_9EUKA</name>
<dbReference type="PANTHER" id="PTHR24346">
    <property type="entry name" value="MAP/MICROTUBULE AFFINITY-REGULATING KINASE"/>
    <property type="match status" value="1"/>
</dbReference>
<feature type="compositionally biased region" description="Low complexity" evidence="4">
    <location>
        <begin position="697"/>
        <end position="715"/>
    </location>
</feature>